<feature type="coiled-coil region" evidence="11">
    <location>
        <begin position="250"/>
        <end position="277"/>
    </location>
</feature>
<feature type="transmembrane region" description="Helical" evidence="12">
    <location>
        <begin position="59"/>
        <end position="89"/>
    </location>
</feature>
<evidence type="ECO:0000256" key="8">
    <source>
        <dbReference type="ARBA" id="ARBA00023012"/>
    </source>
</evidence>
<dbReference type="GO" id="GO:0006355">
    <property type="term" value="P:regulation of DNA-templated transcription"/>
    <property type="evidence" value="ECO:0007669"/>
    <property type="project" value="InterPro"/>
</dbReference>
<dbReference type="SUPFAM" id="SSF55874">
    <property type="entry name" value="ATPase domain of HSP90 chaperone/DNA topoisomerase II/histidine kinase"/>
    <property type="match status" value="1"/>
</dbReference>
<dbReference type="InterPro" id="IPR035965">
    <property type="entry name" value="PAS-like_dom_sf"/>
</dbReference>
<dbReference type="InterPro" id="IPR000700">
    <property type="entry name" value="PAS-assoc_C"/>
</dbReference>
<evidence type="ECO:0000256" key="9">
    <source>
        <dbReference type="ARBA" id="ARBA00059827"/>
    </source>
</evidence>
<dbReference type="SMART" id="SM00388">
    <property type="entry name" value="HisKA"/>
    <property type="match status" value="1"/>
</dbReference>
<evidence type="ECO:0000313" key="16">
    <source>
        <dbReference type="EMBL" id="KFG89946.1"/>
    </source>
</evidence>
<dbReference type="Pfam" id="PF00989">
    <property type="entry name" value="PAS"/>
    <property type="match status" value="1"/>
</dbReference>
<dbReference type="InterPro" id="IPR013767">
    <property type="entry name" value="PAS_fold"/>
</dbReference>
<evidence type="ECO:0000256" key="3">
    <source>
        <dbReference type="ARBA" id="ARBA00022553"/>
    </source>
</evidence>
<evidence type="ECO:0000256" key="6">
    <source>
        <dbReference type="ARBA" id="ARBA00022777"/>
    </source>
</evidence>
<evidence type="ECO:0000256" key="2">
    <source>
        <dbReference type="ARBA" id="ARBA00012438"/>
    </source>
</evidence>
<comment type="function">
    <text evidence="9">Putative oxygen sensor; modulates the activity of FixJ, a transcriptional activator of nitrogen fixation fixK gene. FixL probably acts as a kinase that phosphorylates FixJ.</text>
</comment>
<dbReference type="InterPro" id="IPR036890">
    <property type="entry name" value="HATPase_C_sf"/>
</dbReference>
<dbReference type="PROSITE" id="PS50113">
    <property type="entry name" value="PAC"/>
    <property type="match status" value="1"/>
</dbReference>
<protein>
    <recommendedName>
        <fullName evidence="10">Sensor protein FixL</fullName>
        <ecNumber evidence="2">2.7.13.3</ecNumber>
    </recommendedName>
</protein>
<evidence type="ECO:0000256" key="7">
    <source>
        <dbReference type="ARBA" id="ARBA00022840"/>
    </source>
</evidence>
<dbReference type="NCBIfam" id="TIGR00229">
    <property type="entry name" value="sensory_box"/>
    <property type="match status" value="1"/>
</dbReference>
<dbReference type="EC" id="2.7.13.3" evidence="2"/>
<dbReference type="InterPro" id="IPR005467">
    <property type="entry name" value="His_kinase_dom"/>
</dbReference>
<dbReference type="Gene3D" id="1.10.287.130">
    <property type="match status" value="1"/>
</dbReference>
<evidence type="ECO:0000256" key="11">
    <source>
        <dbReference type="SAM" id="Coils"/>
    </source>
</evidence>
<comment type="catalytic activity">
    <reaction evidence="1">
        <text>ATP + protein L-histidine = ADP + protein N-phospho-L-histidine.</text>
        <dbReference type="EC" id="2.7.13.3"/>
    </reaction>
</comment>
<reference evidence="16" key="1">
    <citation type="submission" date="2014-08" db="EMBL/GenBank/DDBJ databases">
        <title>Draft genome sequences of Sphingobium herbicidovorans.</title>
        <authorList>
            <person name="Gan H.M."/>
            <person name="Gan H.Y."/>
            <person name="Savka M.A."/>
        </authorList>
    </citation>
    <scope>NUCLEOTIDE SEQUENCE [LARGE SCALE GENOMIC DNA]</scope>
    <source>
        <strain evidence="16">NBRC 16415</strain>
    </source>
</reference>
<keyword evidence="4 16" id="KW-0808">Transferase</keyword>
<dbReference type="PRINTS" id="PR00344">
    <property type="entry name" value="BCTRLSENSOR"/>
</dbReference>
<dbReference type="Gene3D" id="3.30.450.20">
    <property type="entry name" value="PAS domain"/>
    <property type="match status" value="1"/>
</dbReference>
<dbReference type="Pfam" id="PF00512">
    <property type="entry name" value="HisKA"/>
    <property type="match status" value="1"/>
</dbReference>
<gene>
    <name evidence="16" type="ORF">BV98_002242</name>
</gene>
<keyword evidence="12" id="KW-0472">Membrane</keyword>
<dbReference type="CDD" id="cd00082">
    <property type="entry name" value="HisKA"/>
    <property type="match status" value="1"/>
</dbReference>
<evidence type="ECO:0000259" key="15">
    <source>
        <dbReference type="PROSITE" id="PS50113"/>
    </source>
</evidence>
<proteinExistence type="predicted"/>
<evidence type="ECO:0000256" key="12">
    <source>
        <dbReference type="SAM" id="Phobius"/>
    </source>
</evidence>
<feature type="transmembrane region" description="Helical" evidence="12">
    <location>
        <begin position="26"/>
        <end position="47"/>
    </location>
</feature>
<dbReference type="CDD" id="cd00130">
    <property type="entry name" value="PAS"/>
    <property type="match status" value="1"/>
</dbReference>
<evidence type="ECO:0000256" key="1">
    <source>
        <dbReference type="ARBA" id="ARBA00000085"/>
    </source>
</evidence>
<keyword evidence="3" id="KW-0597">Phosphoprotein</keyword>
<evidence type="ECO:0000256" key="10">
    <source>
        <dbReference type="ARBA" id="ARBA00070616"/>
    </source>
</evidence>
<dbReference type="PATRIC" id="fig|1219045.3.peg.2283"/>
<keyword evidence="5" id="KW-0547">Nucleotide-binding</keyword>
<dbReference type="GO" id="GO:0000155">
    <property type="term" value="F:phosphorelay sensor kinase activity"/>
    <property type="evidence" value="ECO:0007669"/>
    <property type="project" value="InterPro"/>
</dbReference>
<keyword evidence="12" id="KW-0812">Transmembrane</keyword>
<dbReference type="InterPro" id="IPR003594">
    <property type="entry name" value="HATPase_dom"/>
</dbReference>
<dbReference type="SMART" id="SM00387">
    <property type="entry name" value="HATPase_c"/>
    <property type="match status" value="1"/>
</dbReference>
<dbReference type="PROSITE" id="PS50109">
    <property type="entry name" value="HIS_KIN"/>
    <property type="match status" value="1"/>
</dbReference>
<dbReference type="Gene3D" id="3.30.565.10">
    <property type="entry name" value="Histidine kinase-like ATPase, C-terminal domain"/>
    <property type="match status" value="1"/>
</dbReference>
<evidence type="ECO:0000256" key="5">
    <source>
        <dbReference type="ARBA" id="ARBA00022741"/>
    </source>
</evidence>
<dbReference type="SUPFAM" id="SSF47384">
    <property type="entry name" value="Homodimeric domain of signal transducing histidine kinase"/>
    <property type="match status" value="1"/>
</dbReference>
<evidence type="ECO:0000259" key="14">
    <source>
        <dbReference type="PROSITE" id="PS50112"/>
    </source>
</evidence>
<accession>A0A086P978</accession>
<keyword evidence="17" id="KW-1185">Reference proteome</keyword>
<dbReference type="SUPFAM" id="SSF55785">
    <property type="entry name" value="PYP-like sensor domain (PAS domain)"/>
    <property type="match status" value="1"/>
</dbReference>
<keyword evidence="6 16" id="KW-0418">Kinase</keyword>
<dbReference type="InterPro" id="IPR003661">
    <property type="entry name" value="HisK_dim/P_dom"/>
</dbReference>
<dbReference type="InterPro" id="IPR004358">
    <property type="entry name" value="Sig_transdc_His_kin-like_C"/>
</dbReference>
<keyword evidence="12" id="KW-1133">Transmembrane helix</keyword>
<feature type="domain" description="Histidine kinase" evidence="13">
    <location>
        <begin position="286"/>
        <end position="502"/>
    </location>
</feature>
<keyword evidence="8" id="KW-0902">Two-component regulatory system</keyword>
<dbReference type="FunFam" id="3.30.450.20:FF:000060">
    <property type="entry name" value="Sensor protein FixL"/>
    <property type="match status" value="1"/>
</dbReference>
<dbReference type="SMART" id="SM00091">
    <property type="entry name" value="PAS"/>
    <property type="match status" value="1"/>
</dbReference>
<dbReference type="InterPro" id="IPR000014">
    <property type="entry name" value="PAS"/>
</dbReference>
<dbReference type="PANTHER" id="PTHR43065:SF10">
    <property type="entry name" value="PEROXIDE STRESS-ACTIVATED HISTIDINE KINASE MAK3"/>
    <property type="match status" value="1"/>
</dbReference>
<dbReference type="PANTHER" id="PTHR43065">
    <property type="entry name" value="SENSOR HISTIDINE KINASE"/>
    <property type="match status" value="1"/>
</dbReference>
<sequence>MRRSDEENVNKAALSFRHMNLPAPPILVTLALAAIAVAIGAGVRIAFAAELGQRATYIFFVPAVVVASALSGLRGGIVACIAGAASGLLCDRAIGPLEVGSLIAAAAFVIIGLAVALGGEWFQRARAEAERGTEALARREAHLRSLLDTVPDAIIVIDEGGLIRDFSPAAERMFGWSMEEVRGSNVSMLMPDPYRSAHDDYLTRYYKTGEKRIIGKGRVVVGQRKDGSTFPLELAVGEMRVGGQRHFTGFIRDLTERQQAEARLQELQNELVHVSRLTALGEMASALAHELNQPLSAIANYLKGSRMLLTREEVPLGRVGEALERAGAEALRAGDIIRRLRDFVARGETERSVESLPKMVEEASALALVGAKEHGIRVQYDFSPEIDLVLADKVQIQQVVLNLIRNAVDAMTDVALPRRELLIGIEPTADNMAQVTVEDTGLGIDPEVADRLFQPFITTKRTGMGVGLSISRTIVEAHGGRIWAELREGGGALFCVTLPRVSEEDLNDGE</sequence>
<dbReference type="STRING" id="76947.GCA_002080435_03918"/>
<dbReference type="RefSeq" id="WP_197053215.1">
    <property type="nucleotide sequence ID" value="NZ_BCZD01000035.1"/>
</dbReference>
<name>A0A086P978_SPHHM</name>
<dbReference type="Pfam" id="PF02518">
    <property type="entry name" value="HATPase_c"/>
    <property type="match status" value="1"/>
</dbReference>
<organism evidence="16 17">
    <name type="scientific">Sphingobium herbicidovorans (strain ATCC 700291 / DSM 11019 / CCUG 56400 / KCTC 2939 / LMG 18315 / NBRC 16415 / MH)</name>
    <name type="common">Sphingomonas herbicidovorans</name>
    <dbReference type="NCBI Taxonomy" id="1219045"/>
    <lineage>
        <taxon>Bacteria</taxon>
        <taxon>Pseudomonadati</taxon>
        <taxon>Pseudomonadota</taxon>
        <taxon>Alphaproteobacteria</taxon>
        <taxon>Sphingomonadales</taxon>
        <taxon>Sphingomonadaceae</taxon>
        <taxon>Sphingobium</taxon>
    </lineage>
</organism>
<dbReference type="Gene3D" id="6.10.250.2580">
    <property type="match status" value="1"/>
</dbReference>
<dbReference type="PROSITE" id="PS50112">
    <property type="entry name" value="PAS"/>
    <property type="match status" value="1"/>
</dbReference>
<dbReference type="Proteomes" id="UP000024284">
    <property type="component" value="Unassembled WGS sequence"/>
</dbReference>
<keyword evidence="7" id="KW-0067">ATP-binding</keyword>
<dbReference type="AlphaFoldDB" id="A0A086P978"/>
<dbReference type="InterPro" id="IPR036097">
    <property type="entry name" value="HisK_dim/P_sf"/>
</dbReference>
<feature type="domain" description="PAC" evidence="15">
    <location>
        <begin position="207"/>
        <end position="266"/>
    </location>
</feature>
<evidence type="ECO:0000259" key="13">
    <source>
        <dbReference type="PROSITE" id="PS50109"/>
    </source>
</evidence>
<dbReference type="GO" id="GO:0005524">
    <property type="term" value="F:ATP binding"/>
    <property type="evidence" value="ECO:0007669"/>
    <property type="project" value="UniProtKB-KW"/>
</dbReference>
<keyword evidence="11" id="KW-0175">Coiled coil</keyword>
<feature type="domain" description="PAS" evidence="14">
    <location>
        <begin position="139"/>
        <end position="209"/>
    </location>
</feature>
<evidence type="ECO:0000256" key="4">
    <source>
        <dbReference type="ARBA" id="ARBA00022679"/>
    </source>
</evidence>
<evidence type="ECO:0000313" key="17">
    <source>
        <dbReference type="Proteomes" id="UP000024284"/>
    </source>
</evidence>
<dbReference type="eggNOG" id="COG4191">
    <property type="taxonomic scope" value="Bacteria"/>
</dbReference>
<dbReference type="EMBL" id="JFZA02000018">
    <property type="protein sequence ID" value="KFG89946.1"/>
    <property type="molecule type" value="Genomic_DNA"/>
</dbReference>
<comment type="caution">
    <text evidence="16">The sequence shown here is derived from an EMBL/GenBank/DDBJ whole genome shotgun (WGS) entry which is preliminary data.</text>
</comment>
<feature type="transmembrane region" description="Helical" evidence="12">
    <location>
        <begin position="101"/>
        <end position="122"/>
    </location>
</feature>